<dbReference type="EMBL" id="MN739335">
    <property type="protein sequence ID" value="QHS99142.1"/>
    <property type="molecule type" value="Genomic_DNA"/>
</dbReference>
<protein>
    <submittedName>
        <fullName evidence="1">Uncharacterized protein</fullName>
    </submittedName>
</protein>
<reference evidence="1" key="1">
    <citation type="journal article" date="2020" name="Nature">
        <title>Giant virus diversity and host interactions through global metagenomics.</title>
        <authorList>
            <person name="Schulz F."/>
            <person name="Roux S."/>
            <person name="Paez-Espino D."/>
            <person name="Jungbluth S."/>
            <person name="Walsh D.A."/>
            <person name="Denef V.J."/>
            <person name="McMahon K.D."/>
            <person name="Konstantinidis K.T."/>
            <person name="Eloe-Fadrosh E.A."/>
            <person name="Kyrpides N.C."/>
            <person name="Woyke T."/>
        </authorList>
    </citation>
    <scope>NUCLEOTIDE SEQUENCE</scope>
    <source>
        <strain evidence="1">GVMAG-M-3300020185-33</strain>
    </source>
</reference>
<dbReference type="AlphaFoldDB" id="A0A6C0C495"/>
<evidence type="ECO:0000313" key="1">
    <source>
        <dbReference type="EMBL" id="QHS99142.1"/>
    </source>
</evidence>
<proteinExistence type="predicted"/>
<name>A0A6C0C495_9ZZZZ</name>
<organism evidence="1">
    <name type="scientific">viral metagenome</name>
    <dbReference type="NCBI Taxonomy" id="1070528"/>
    <lineage>
        <taxon>unclassified sequences</taxon>
        <taxon>metagenomes</taxon>
        <taxon>organismal metagenomes</taxon>
    </lineage>
</organism>
<accession>A0A6C0C495</accession>
<sequence>MYLSISNKISTKKANDNDCVYLIYQFFVHGNAYRNKELKQCLRLNVENPHIDKIFLLNERNYTTDELGIESEKIEQRNIVNRIKFKDIFNFVEEEKLTGYIITCNADIFFDKTVNNLRMTEMASRKQMLSQLRFDYTNNQLGKCKLFGPRADSQDTWIWHSNYNPHKEEKIFNIMFGKPGCDNKLIYLLNLIGFDVVNQPYFVKTYHIQKNQERDYSGTQPLPGPYMLVSPYIEHQQMINTAIWGTVGWRLQKDHNTTIESVTHDFSRFMFGTDNKNIREYLKMKFDDDERFIIPQTNKDGTILTSTMLVLNNVTQGTLFRSKQITPEYQNNIQVKNIYFNLLNMVRGIPDLQHIINIIEFTNKYMESFNKSDICMGFSNWDTSYRELMNENKMGLYKPIMNIFNKKKWLSTTVLNIFNHLHNDPWINQLNNKKLLIISPNADKIEEQISSIVLKKLYGFDIFTNCEFCFIKFSSWNNSTQTELINNIGEYDIALCDCGLYGSVVSNYVYIIGKSAIDIGDILPLYFGLWNSSHMINYKNIIQLYLNEHWKRL</sequence>